<dbReference type="InterPro" id="IPR023186">
    <property type="entry name" value="IUNH"/>
</dbReference>
<evidence type="ECO:0000313" key="5">
    <source>
        <dbReference type="Proteomes" id="UP000611762"/>
    </source>
</evidence>
<name>A0A926DMQ0_9FIRM</name>
<reference evidence="4" key="1">
    <citation type="submission" date="2020-08" db="EMBL/GenBank/DDBJ databases">
        <title>Genome public.</title>
        <authorList>
            <person name="Liu C."/>
            <person name="Sun Q."/>
        </authorList>
    </citation>
    <scope>NUCLEOTIDE SEQUENCE</scope>
    <source>
        <strain evidence="4">H8</strain>
    </source>
</reference>
<keyword evidence="2" id="KW-0326">Glycosidase</keyword>
<gene>
    <name evidence="4" type="ORF">H8698_06065</name>
</gene>
<dbReference type="EMBL" id="JACRSU010000002">
    <property type="protein sequence ID" value="MBC8540537.1"/>
    <property type="molecule type" value="Genomic_DNA"/>
</dbReference>
<evidence type="ECO:0000259" key="3">
    <source>
        <dbReference type="Pfam" id="PF01156"/>
    </source>
</evidence>
<feature type="domain" description="Inosine/uridine-preferring nucleoside hydrolase" evidence="3">
    <location>
        <begin position="19"/>
        <end position="254"/>
    </location>
</feature>
<dbReference type="GO" id="GO:0006152">
    <property type="term" value="P:purine nucleoside catabolic process"/>
    <property type="evidence" value="ECO:0007669"/>
    <property type="project" value="TreeGrafter"/>
</dbReference>
<dbReference type="RefSeq" id="WP_249311715.1">
    <property type="nucleotide sequence ID" value="NZ_JACRSU010000002.1"/>
</dbReference>
<evidence type="ECO:0000256" key="2">
    <source>
        <dbReference type="ARBA" id="ARBA00023295"/>
    </source>
</evidence>
<dbReference type="InterPro" id="IPR036452">
    <property type="entry name" value="Ribo_hydro-like"/>
</dbReference>
<protein>
    <submittedName>
        <fullName evidence="4">Nucleoside hydrolase</fullName>
    </submittedName>
</protein>
<dbReference type="GO" id="GO:0008477">
    <property type="term" value="F:purine nucleosidase activity"/>
    <property type="evidence" value="ECO:0007669"/>
    <property type="project" value="TreeGrafter"/>
</dbReference>
<dbReference type="Proteomes" id="UP000611762">
    <property type="component" value="Unassembled WGS sequence"/>
</dbReference>
<dbReference type="Pfam" id="PF01156">
    <property type="entry name" value="IU_nuc_hydro"/>
    <property type="match status" value="1"/>
</dbReference>
<dbReference type="AlphaFoldDB" id="A0A926DMQ0"/>
<sequence length="305" mass="34219">MTFEQYVKNLDVPQNNIDVVLDTDAYNEVDDQFALAYLLKSPEKLSVKAIYAAPFFNENSSSPEDGMEKSYDEILKIIKLAGAALPDGCVLKGSRKYLQDEHTPVHSPAAQDLALRATGYSPQNPLYVVAIGAITNVASALLISPEIKENIVVVWLGGHALDFGNSNEFNMAQDVAAARVVFGCGVPLVQLPCMGVVDKFYLSEPELRYWIDGKNALCSYLTETVVEAAERYAKGRVWSRVIWDVTAVAWLLNDSNRFMSSRLIASPIPEYDHHYGFDPNRHFIRYVFEIHRDALFEDLFQKLTK</sequence>
<accession>A0A926DMQ0</accession>
<evidence type="ECO:0000313" key="4">
    <source>
        <dbReference type="EMBL" id="MBC8540537.1"/>
    </source>
</evidence>
<dbReference type="Gene3D" id="3.90.245.10">
    <property type="entry name" value="Ribonucleoside hydrolase-like"/>
    <property type="match status" value="1"/>
</dbReference>
<proteinExistence type="predicted"/>
<dbReference type="InterPro" id="IPR001910">
    <property type="entry name" value="Inosine/uridine_hydrolase_dom"/>
</dbReference>
<dbReference type="PANTHER" id="PTHR12304">
    <property type="entry name" value="INOSINE-URIDINE PREFERRING NUCLEOSIDE HYDROLASE"/>
    <property type="match status" value="1"/>
</dbReference>
<keyword evidence="5" id="KW-1185">Reference proteome</keyword>
<dbReference type="GO" id="GO:0005829">
    <property type="term" value="C:cytosol"/>
    <property type="evidence" value="ECO:0007669"/>
    <property type="project" value="TreeGrafter"/>
</dbReference>
<evidence type="ECO:0000256" key="1">
    <source>
        <dbReference type="ARBA" id="ARBA00022801"/>
    </source>
</evidence>
<organism evidence="4 5">
    <name type="scientific">Congzhengia minquanensis</name>
    <dbReference type="NCBI Taxonomy" id="2763657"/>
    <lineage>
        <taxon>Bacteria</taxon>
        <taxon>Bacillati</taxon>
        <taxon>Bacillota</taxon>
        <taxon>Clostridia</taxon>
        <taxon>Eubacteriales</taxon>
        <taxon>Oscillospiraceae</taxon>
        <taxon>Congzhengia</taxon>
    </lineage>
</organism>
<keyword evidence="1 4" id="KW-0378">Hydrolase</keyword>
<comment type="caution">
    <text evidence="4">The sequence shown here is derived from an EMBL/GenBank/DDBJ whole genome shotgun (WGS) entry which is preliminary data.</text>
</comment>
<dbReference type="PANTHER" id="PTHR12304:SF4">
    <property type="entry name" value="URIDINE NUCLEOSIDASE"/>
    <property type="match status" value="1"/>
</dbReference>
<dbReference type="SUPFAM" id="SSF53590">
    <property type="entry name" value="Nucleoside hydrolase"/>
    <property type="match status" value="1"/>
</dbReference>